<dbReference type="EMBL" id="CABVLY010000027">
    <property type="protein sequence ID" value="VVU52904.1"/>
    <property type="molecule type" value="Genomic_DNA"/>
</dbReference>
<protein>
    <submittedName>
        <fullName evidence="5">Short-chain dehydrogenase</fullName>
    </submittedName>
</protein>
<dbReference type="InterPro" id="IPR051911">
    <property type="entry name" value="SDR_oxidoreductase"/>
</dbReference>
<gene>
    <name evidence="5" type="ORF">BAN20980_05643</name>
</gene>
<dbReference type="RefSeq" id="WP_174928045.1">
    <property type="nucleotide sequence ID" value="NZ_CABVLY010000027.1"/>
</dbReference>
<dbReference type="Proteomes" id="UP000494201">
    <property type="component" value="Unassembled WGS sequence"/>
</dbReference>
<dbReference type="Pfam" id="PF00106">
    <property type="entry name" value="adh_short"/>
    <property type="match status" value="1"/>
</dbReference>
<feature type="domain" description="Ketoreductase" evidence="4">
    <location>
        <begin position="3"/>
        <end position="185"/>
    </location>
</feature>
<evidence type="ECO:0000259" key="4">
    <source>
        <dbReference type="SMART" id="SM00822"/>
    </source>
</evidence>
<dbReference type="PRINTS" id="PR00080">
    <property type="entry name" value="SDRFAMILY"/>
</dbReference>
<evidence type="ECO:0000313" key="5">
    <source>
        <dbReference type="EMBL" id="VVU52904.1"/>
    </source>
</evidence>
<dbReference type="GO" id="GO:0016491">
    <property type="term" value="F:oxidoreductase activity"/>
    <property type="evidence" value="ECO:0007669"/>
    <property type="project" value="UniProtKB-KW"/>
</dbReference>
<dbReference type="InterPro" id="IPR057326">
    <property type="entry name" value="KR_dom"/>
</dbReference>
<dbReference type="SUPFAM" id="SSF51735">
    <property type="entry name" value="NAD(P)-binding Rossmann-fold domains"/>
    <property type="match status" value="1"/>
</dbReference>
<dbReference type="InterPro" id="IPR002347">
    <property type="entry name" value="SDR_fam"/>
</dbReference>
<dbReference type="InterPro" id="IPR036291">
    <property type="entry name" value="NAD(P)-bd_dom_sf"/>
</dbReference>
<proteinExistence type="inferred from homology"/>
<dbReference type="Gene3D" id="3.40.50.720">
    <property type="entry name" value="NAD(P)-binding Rossmann-like Domain"/>
    <property type="match status" value="1"/>
</dbReference>
<dbReference type="PANTHER" id="PTHR43976:SF16">
    <property type="entry name" value="SHORT-CHAIN DEHYDROGENASE_REDUCTASE FAMILY PROTEIN"/>
    <property type="match status" value="1"/>
</dbReference>
<dbReference type="PRINTS" id="PR00081">
    <property type="entry name" value="GDHRDH"/>
</dbReference>
<evidence type="ECO:0000256" key="1">
    <source>
        <dbReference type="ARBA" id="ARBA00006484"/>
    </source>
</evidence>
<name>A0A6P2GGL3_9BURK</name>
<dbReference type="GeneID" id="56503713"/>
<dbReference type="SMART" id="SM00822">
    <property type="entry name" value="PKS_KR"/>
    <property type="match status" value="1"/>
</dbReference>
<keyword evidence="2" id="KW-0560">Oxidoreductase</keyword>
<reference evidence="5 6" key="1">
    <citation type="submission" date="2019-09" db="EMBL/GenBank/DDBJ databases">
        <authorList>
            <person name="Depoorter E."/>
        </authorList>
    </citation>
    <scope>NUCLEOTIDE SEQUENCE [LARGE SCALE GENOMIC DNA]</scope>
    <source>
        <strain evidence="5">LMG 20980</strain>
    </source>
</reference>
<comment type="similarity">
    <text evidence="1 3">Belongs to the short-chain dehydrogenases/reductases (SDR) family.</text>
</comment>
<accession>A0A6P2GGL3</accession>
<evidence type="ECO:0000256" key="3">
    <source>
        <dbReference type="RuleBase" id="RU000363"/>
    </source>
</evidence>
<dbReference type="AlphaFoldDB" id="A0A6P2GGL3"/>
<dbReference type="PANTHER" id="PTHR43976">
    <property type="entry name" value="SHORT CHAIN DEHYDROGENASE"/>
    <property type="match status" value="1"/>
</dbReference>
<sequence length="293" mass="31352">MSKVWLVTGAARGLGRAIAEAVLTAGDRLVAGARDPARLADLEERYGDRVLPMELDVTDAAAAAHAVAAARDAFGRIDVLVNNAGYGHTAPFEQMGADDFRDQIETNLFGVVNLTRAVLPTMRAQRAGHIFQVSSVGGRTSTAGLSAYQAAKWAVGGFSDVLSKEVAPFGVRVCTLEPGGMRTEWAAQAKRDVDGLLPDYQPSVGKILELLGAYGGHEVGDPARIAALIVELSRRDDVPMRLLLGGDALFVCEQAETQRAEEAGRWRDATLSTMFPDAKLPDGLEALKKWNEH</sequence>
<organism evidence="5 6">
    <name type="scientific">Burkholderia anthina</name>
    <dbReference type="NCBI Taxonomy" id="179879"/>
    <lineage>
        <taxon>Bacteria</taxon>
        <taxon>Pseudomonadati</taxon>
        <taxon>Pseudomonadota</taxon>
        <taxon>Betaproteobacteria</taxon>
        <taxon>Burkholderiales</taxon>
        <taxon>Burkholderiaceae</taxon>
        <taxon>Burkholderia</taxon>
        <taxon>Burkholderia cepacia complex</taxon>
    </lineage>
</organism>
<evidence type="ECO:0000256" key="2">
    <source>
        <dbReference type="ARBA" id="ARBA00023002"/>
    </source>
</evidence>
<evidence type="ECO:0000313" key="6">
    <source>
        <dbReference type="Proteomes" id="UP000494201"/>
    </source>
</evidence>
<dbReference type="CDD" id="cd05374">
    <property type="entry name" value="17beta-HSD-like_SDR_c"/>
    <property type="match status" value="1"/>
</dbReference>